<dbReference type="PANTHER" id="PTHR12223:SF28">
    <property type="entry name" value="LECTIN, MANNOSE BINDING 1 LIKE"/>
    <property type="match status" value="1"/>
</dbReference>
<feature type="compositionally biased region" description="Low complexity" evidence="6">
    <location>
        <begin position="279"/>
        <end position="289"/>
    </location>
</feature>
<name>A0A2C5Z466_9HYPO</name>
<proteinExistence type="predicted"/>
<evidence type="ECO:0000256" key="3">
    <source>
        <dbReference type="ARBA" id="ARBA00022729"/>
    </source>
</evidence>
<dbReference type="GO" id="GO:0005793">
    <property type="term" value="C:endoplasmic reticulum-Golgi intermediate compartment"/>
    <property type="evidence" value="ECO:0007669"/>
    <property type="project" value="TreeGrafter"/>
</dbReference>
<comment type="subcellular location">
    <subcellularLocation>
        <location evidence="1">Membrane</location>
        <topology evidence="1">Single-pass type I membrane protein</topology>
    </subcellularLocation>
</comment>
<evidence type="ECO:0000256" key="7">
    <source>
        <dbReference type="SAM" id="Phobius"/>
    </source>
</evidence>
<keyword evidence="4 7" id="KW-1133">Transmembrane helix</keyword>
<dbReference type="Proteomes" id="UP000224854">
    <property type="component" value="Unassembled WGS sequence"/>
</dbReference>
<evidence type="ECO:0000313" key="10">
    <source>
        <dbReference type="EMBL" id="PHH74590.1"/>
    </source>
</evidence>
<keyword evidence="5 7" id="KW-0472">Membrane</keyword>
<dbReference type="GO" id="GO:0030134">
    <property type="term" value="C:COPII-coated ER to Golgi transport vesicle"/>
    <property type="evidence" value="ECO:0007669"/>
    <property type="project" value="TreeGrafter"/>
</dbReference>
<dbReference type="InterPro" id="IPR013320">
    <property type="entry name" value="ConA-like_dom_sf"/>
</dbReference>
<evidence type="ECO:0000256" key="4">
    <source>
        <dbReference type="ARBA" id="ARBA00022989"/>
    </source>
</evidence>
<sequence length="457" mass="49992">MRPWSVLAALAALLVAHGCHATPIINEISFGHAGRLSPVESPGKIPHFSIFGHGQLPEVLSNKIVLTPIAPGNQHSAVWADSPLDRRVWTADVEFRANGPERTGHEGGGSLALWLVRDGVHGVATNSIYTVGRFEGLALVIDAHGPSGGMIRGFLNDGSQHYAALSQQQAQPQPGEGVDKLAFGHCPYAYRNLGRPSHLRVLQTHKSFRVDIDGQLCFETDKVSLPAGYHFGMTAATPDSPDSFEVFELSVTSDSTVSSSSDGKMEFSTLHDAGKQHQDQQGQTRQTQASMADESADKFTTSQMQFADLHNRLQWATHQMQAIYDTVKQLEQSGAQRSSEVRQGEEQRFADLRRTFDSLSSRILGVIEGEADRLERVKRLEAEVRGMRSDINNKLSSHHDSLQSYLGHHHASLAEAVASSMPNHGLLIAVVAGSQLILVVAYIVYKRRRANSAKKFL</sequence>
<keyword evidence="3 8" id="KW-0732">Signal</keyword>
<feature type="domain" description="L-type lectin-like" evidence="9">
    <location>
        <begin position="27"/>
        <end position="254"/>
    </location>
</feature>
<dbReference type="InterPro" id="IPR051136">
    <property type="entry name" value="Intracellular_Lectin-GPT"/>
</dbReference>
<protein>
    <recommendedName>
        <fullName evidence="9">L-type lectin-like domain-containing protein</fullName>
    </recommendedName>
</protein>
<keyword evidence="2 7" id="KW-0812">Transmembrane</keyword>
<evidence type="ECO:0000256" key="1">
    <source>
        <dbReference type="ARBA" id="ARBA00004479"/>
    </source>
</evidence>
<evidence type="ECO:0000256" key="2">
    <source>
        <dbReference type="ARBA" id="ARBA00022692"/>
    </source>
</evidence>
<comment type="caution">
    <text evidence="10">The sequence shown here is derived from an EMBL/GenBank/DDBJ whole genome shotgun (WGS) entry which is preliminary data.</text>
</comment>
<evidence type="ECO:0000313" key="11">
    <source>
        <dbReference type="Proteomes" id="UP000224854"/>
    </source>
</evidence>
<dbReference type="OrthoDB" id="10265193at2759"/>
<evidence type="ECO:0000256" key="5">
    <source>
        <dbReference type="ARBA" id="ARBA00023136"/>
    </source>
</evidence>
<keyword evidence="11" id="KW-1185">Reference proteome</keyword>
<dbReference type="Gene3D" id="2.60.120.200">
    <property type="match status" value="1"/>
</dbReference>
<gene>
    <name evidence="10" type="ORF">CDD82_4872</name>
</gene>
<dbReference type="InterPro" id="IPR005052">
    <property type="entry name" value="Lectin_leg"/>
</dbReference>
<dbReference type="AlphaFoldDB" id="A0A2C5Z466"/>
<feature type="chain" id="PRO_5011999306" description="L-type lectin-like domain-containing protein" evidence="8">
    <location>
        <begin position="22"/>
        <end position="457"/>
    </location>
</feature>
<feature type="region of interest" description="Disordered" evidence="6">
    <location>
        <begin position="272"/>
        <end position="294"/>
    </location>
</feature>
<dbReference type="GO" id="GO:0005537">
    <property type="term" value="F:D-mannose binding"/>
    <property type="evidence" value="ECO:0007669"/>
    <property type="project" value="TreeGrafter"/>
</dbReference>
<evidence type="ECO:0000259" key="9">
    <source>
        <dbReference type="PROSITE" id="PS51328"/>
    </source>
</evidence>
<dbReference type="InterPro" id="IPR035661">
    <property type="entry name" value="EMP46/EMP47_N"/>
</dbReference>
<dbReference type="EMBL" id="NJEU01000422">
    <property type="protein sequence ID" value="PHH74590.1"/>
    <property type="molecule type" value="Genomic_DNA"/>
</dbReference>
<evidence type="ECO:0000256" key="6">
    <source>
        <dbReference type="SAM" id="MobiDB-lite"/>
    </source>
</evidence>
<dbReference type="SUPFAM" id="SSF49899">
    <property type="entry name" value="Concanavalin A-like lectins/glucanases"/>
    <property type="match status" value="1"/>
</dbReference>
<reference evidence="10 11" key="1">
    <citation type="submission" date="2017-06" db="EMBL/GenBank/DDBJ databases">
        <title>Ant-infecting Ophiocordyceps genomes reveal a high diversity of potential behavioral manipulation genes and a possible major role for enterotoxins.</title>
        <authorList>
            <person name="De Bekker C."/>
            <person name="Evans H.C."/>
            <person name="Brachmann A."/>
            <person name="Hughes D.P."/>
        </authorList>
    </citation>
    <scope>NUCLEOTIDE SEQUENCE [LARGE SCALE GENOMIC DNA]</scope>
    <source>
        <strain evidence="10 11">1348a</strain>
    </source>
</reference>
<accession>A0A2C5Z466</accession>
<dbReference type="CDD" id="cd06903">
    <property type="entry name" value="lectin_EMP46_EMP47"/>
    <property type="match status" value="1"/>
</dbReference>
<dbReference type="Pfam" id="PF03388">
    <property type="entry name" value="Lectin_leg-like"/>
    <property type="match status" value="1"/>
</dbReference>
<dbReference type="PROSITE" id="PS51328">
    <property type="entry name" value="L_LECTIN_LIKE"/>
    <property type="match status" value="1"/>
</dbReference>
<dbReference type="GO" id="GO:0000139">
    <property type="term" value="C:Golgi membrane"/>
    <property type="evidence" value="ECO:0007669"/>
    <property type="project" value="TreeGrafter"/>
</dbReference>
<dbReference type="GO" id="GO:0006888">
    <property type="term" value="P:endoplasmic reticulum to Golgi vesicle-mediated transport"/>
    <property type="evidence" value="ECO:0007669"/>
    <property type="project" value="TreeGrafter"/>
</dbReference>
<dbReference type="GO" id="GO:0005789">
    <property type="term" value="C:endoplasmic reticulum membrane"/>
    <property type="evidence" value="ECO:0007669"/>
    <property type="project" value="TreeGrafter"/>
</dbReference>
<evidence type="ECO:0000256" key="8">
    <source>
        <dbReference type="SAM" id="SignalP"/>
    </source>
</evidence>
<feature type="transmembrane region" description="Helical" evidence="7">
    <location>
        <begin position="426"/>
        <end position="445"/>
    </location>
</feature>
<dbReference type="PANTHER" id="PTHR12223">
    <property type="entry name" value="VESICULAR MANNOSE-BINDING LECTIN"/>
    <property type="match status" value="1"/>
</dbReference>
<organism evidence="10 11">
    <name type="scientific">Ophiocordyceps australis</name>
    <dbReference type="NCBI Taxonomy" id="1399860"/>
    <lineage>
        <taxon>Eukaryota</taxon>
        <taxon>Fungi</taxon>
        <taxon>Dikarya</taxon>
        <taxon>Ascomycota</taxon>
        <taxon>Pezizomycotina</taxon>
        <taxon>Sordariomycetes</taxon>
        <taxon>Hypocreomycetidae</taxon>
        <taxon>Hypocreales</taxon>
        <taxon>Ophiocordycipitaceae</taxon>
        <taxon>Ophiocordyceps</taxon>
    </lineage>
</organism>
<feature type="signal peptide" evidence="8">
    <location>
        <begin position="1"/>
        <end position="21"/>
    </location>
</feature>